<comment type="caution">
    <text evidence="7">The sequence shown here is derived from an EMBL/GenBank/DDBJ whole genome shotgun (WGS) entry which is preliminary data.</text>
</comment>
<dbReference type="PROSITE" id="PS51898">
    <property type="entry name" value="TYR_RECOMBINASE"/>
    <property type="match status" value="1"/>
</dbReference>
<evidence type="ECO:0000313" key="8">
    <source>
        <dbReference type="Proteomes" id="UP000766336"/>
    </source>
</evidence>
<dbReference type="SUPFAM" id="SSF56349">
    <property type="entry name" value="DNA breaking-rejoining enzymes"/>
    <property type="match status" value="1"/>
</dbReference>
<dbReference type="InterPro" id="IPR013762">
    <property type="entry name" value="Integrase-like_cat_sf"/>
</dbReference>
<dbReference type="Gene3D" id="1.10.150.130">
    <property type="match status" value="1"/>
</dbReference>
<dbReference type="InterPro" id="IPR011010">
    <property type="entry name" value="DNA_brk_join_enz"/>
</dbReference>
<feature type="domain" description="Tyr recombinase" evidence="6">
    <location>
        <begin position="342"/>
        <end position="530"/>
    </location>
</feature>
<dbReference type="InterPro" id="IPR002104">
    <property type="entry name" value="Integrase_catalytic"/>
</dbReference>
<dbReference type="RefSeq" id="WP_213671530.1">
    <property type="nucleotide sequence ID" value="NZ_JAHCDA010000003.1"/>
</dbReference>
<dbReference type="Pfam" id="PF00589">
    <property type="entry name" value="Phage_integrase"/>
    <property type="match status" value="1"/>
</dbReference>
<dbReference type="InterPro" id="IPR010998">
    <property type="entry name" value="Integrase_recombinase_N"/>
</dbReference>
<organism evidence="7 8">
    <name type="scientific">Roseococcus pinisoli</name>
    <dbReference type="NCBI Taxonomy" id="2835040"/>
    <lineage>
        <taxon>Bacteria</taxon>
        <taxon>Pseudomonadati</taxon>
        <taxon>Pseudomonadota</taxon>
        <taxon>Alphaproteobacteria</taxon>
        <taxon>Acetobacterales</taxon>
        <taxon>Roseomonadaceae</taxon>
        <taxon>Roseococcus</taxon>
    </lineage>
</organism>
<feature type="region of interest" description="Disordered" evidence="5">
    <location>
        <begin position="509"/>
        <end position="542"/>
    </location>
</feature>
<evidence type="ECO:0000256" key="1">
    <source>
        <dbReference type="ARBA" id="ARBA00008857"/>
    </source>
</evidence>
<keyword evidence="4" id="KW-0233">DNA recombination</keyword>
<reference evidence="7 8" key="1">
    <citation type="submission" date="2021-05" db="EMBL/GenBank/DDBJ databases">
        <title>Roseococcus sp. XZZS9, whole genome shotgun sequencing project.</title>
        <authorList>
            <person name="Zhao G."/>
            <person name="Shen L."/>
        </authorList>
    </citation>
    <scope>NUCLEOTIDE SEQUENCE [LARGE SCALE GENOMIC DNA]</scope>
    <source>
        <strain evidence="7 8">XZZS9</strain>
    </source>
</reference>
<accession>A0ABS5QGP1</accession>
<dbReference type="Pfam" id="PF20172">
    <property type="entry name" value="DUF6538"/>
    <property type="match status" value="1"/>
</dbReference>
<keyword evidence="2" id="KW-0229">DNA integration</keyword>
<keyword evidence="8" id="KW-1185">Reference proteome</keyword>
<feature type="compositionally biased region" description="Basic and acidic residues" evidence="5">
    <location>
        <begin position="518"/>
        <end position="536"/>
    </location>
</feature>
<name>A0ABS5QGP1_9PROT</name>
<dbReference type="InterPro" id="IPR050090">
    <property type="entry name" value="Tyrosine_recombinase_XerCD"/>
</dbReference>
<comment type="similarity">
    <text evidence="1">Belongs to the 'phage' integrase family.</text>
</comment>
<dbReference type="EMBL" id="JAHCDA010000003">
    <property type="protein sequence ID" value="MBS7812850.1"/>
    <property type="molecule type" value="Genomic_DNA"/>
</dbReference>
<evidence type="ECO:0000256" key="4">
    <source>
        <dbReference type="ARBA" id="ARBA00023172"/>
    </source>
</evidence>
<evidence type="ECO:0000256" key="5">
    <source>
        <dbReference type="SAM" id="MobiDB-lite"/>
    </source>
</evidence>
<proteinExistence type="inferred from homology"/>
<evidence type="ECO:0000256" key="3">
    <source>
        <dbReference type="ARBA" id="ARBA00023125"/>
    </source>
</evidence>
<dbReference type="PANTHER" id="PTHR30349:SF41">
    <property type="entry name" value="INTEGRASE_RECOMBINASE PROTEIN MJ0367-RELATED"/>
    <property type="match status" value="1"/>
</dbReference>
<gene>
    <name evidence="7" type="ORF">KHU32_18015</name>
</gene>
<keyword evidence="3" id="KW-0238">DNA-binding</keyword>
<sequence length="542" mass="59321">MAKLPYLRQGTDRNWTIRRVVPPELRPVIKKGELWASLRTPDRKIAAKRYHPAMMELEAELDRARRTLDAVAPLSEPTEATIREAIRRRFHMAEREAEAADAHALATGTANALIDLRREDATHLTDLAAAVEEASASVTAETLQPVASADPAAKKPIVSTIANGNTKRIDAVMHAHGFGNVPDALRLYAARLLLAAEAENAHRSLHRLGDHGTPPPHPAFHDLHSLMEAPPAPAPAVKPLPAAELLKAWAAERQPAPRTLKAATRRFAQLAKFLGYDDIRRVTKQDAGNWTADLLEKGLGVKTVRDCLLSLSSVAGLAVDRGKLEANPFSKVAPKEPRRRLDGRRGYTDQEAVTLLTSARAEQGFLRFAAPILCFTGMRISELVGLRRRDICEVDGVLIFDIVPTPERPLKSAAALRMVPVHPALLSDLTAHLVTLPDDPDAPLFPDVKSKRGDRVGLATKRMSVWVRSAGVTDARTAPAHSFRHRMKNSLIDLGVQLHVQDALLGHEANHGSGDSYVDPRSRKPAKTLEDLRRVPDPLNPG</sequence>
<dbReference type="InterPro" id="IPR046668">
    <property type="entry name" value="DUF6538"/>
</dbReference>
<evidence type="ECO:0000259" key="6">
    <source>
        <dbReference type="PROSITE" id="PS51898"/>
    </source>
</evidence>
<dbReference type="Gene3D" id="1.10.443.10">
    <property type="entry name" value="Intergrase catalytic core"/>
    <property type="match status" value="1"/>
</dbReference>
<evidence type="ECO:0000313" key="7">
    <source>
        <dbReference type="EMBL" id="MBS7812850.1"/>
    </source>
</evidence>
<evidence type="ECO:0000256" key="2">
    <source>
        <dbReference type="ARBA" id="ARBA00022908"/>
    </source>
</evidence>
<dbReference type="Proteomes" id="UP000766336">
    <property type="component" value="Unassembled WGS sequence"/>
</dbReference>
<dbReference type="PANTHER" id="PTHR30349">
    <property type="entry name" value="PHAGE INTEGRASE-RELATED"/>
    <property type="match status" value="1"/>
</dbReference>
<protein>
    <submittedName>
        <fullName evidence="7">Tyrosine-type recombinase/integrase</fullName>
    </submittedName>
</protein>